<dbReference type="Gene3D" id="2.60.40.4270">
    <property type="entry name" value="Listeria-Bacteroides repeat domain"/>
    <property type="match status" value="2"/>
</dbReference>
<evidence type="ECO:0000256" key="1">
    <source>
        <dbReference type="ARBA" id="ARBA00004196"/>
    </source>
</evidence>
<comment type="subcellular location">
    <subcellularLocation>
        <location evidence="1">Cell envelope</location>
    </subcellularLocation>
</comment>
<feature type="transmembrane region" description="Helical" evidence="2">
    <location>
        <begin position="353"/>
        <end position="371"/>
    </location>
</feature>
<dbReference type="EMBL" id="BK063676">
    <property type="protein sequence ID" value="DBA35368.1"/>
    <property type="molecule type" value="Genomic_DNA"/>
</dbReference>
<name>A0AA86XLX6_9CAUD</name>
<keyword evidence="2" id="KW-0472">Membrane</keyword>
<evidence type="ECO:0000256" key="2">
    <source>
        <dbReference type="SAM" id="Phobius"/>
    </source>
</evidence>
<evidence type="ECO:0008006" key="5">
    <source>
        <dbReference type="Google" id="ProtNLM"/>
    </source>
</evidence>
<dbReference type="InterPro" id="IPR042229">
    <property type="entry name" value="Listeria/Bacterioides_rpt_sf"/>
</dbReference>
<dbReference type="Pfam" id="PF09479">
    <property type="entry name" value="Flg_new"/>
    <property type="match status" value="2"/>
</dbReference>
<dbReference type="InterPro" id="IPR013378">
    <property type="entry name" value="InlB-like_B-rpt"/>
</dbReference>
<dbReference type="Proteomes" id="UP001302265">
    <property type="component" value="Segment"/>
</dbReference>
<dbReference type="GeneID" id="98835800"/>
<keyword evidence="4" id="KW-1185">Reference proteome</keyword>
<keyword evidence="2" id="KW-1133">Transmembrane helix</keyword>
<dbReference type="RefSeq" id="YP_011108921.1">
    <property type="nucleotide sequence ID" value="NC_092586.1"/>
</dbReference>
<organism evidence="3 4">
    <name type="scientific">Caudoviricetes sp. vir215</name>
    <dbReference type="NCBI Taxonomy" id="3068354"/>
    <lineage>
        <taxon>Viruses</taxon>
        <taxon>Duplodnaviria</taxon>
        <taxon>Heunggongvirae</taxon>
        <taxon>Uroviricota</taxon>
        <taxon>Caudoviricetes</taxon>
    </lineage>
</organism>
<evidence type="ECO:0000313" key="3">
    <source>
        <dbReference type="EMBL" id="DBA35368.1"/>
    </source>
</evidence>
<evidence type="ECO:0000313" key="4">
    <source>
        <dbReference type="Proteomes" id="UP001302265"/>
    </source>
</evidence>
<sequence>MRRLLAAFAGVAVMGDAYAEGDGAADSGSETSETPTEPAVTATVVYHIGTTVVNDTVTGTGAAIPTTLKDLATLGYSIPAGKTFHGWSTSEIVEGTAPTNVYSAGSPYSVGVVAGANLYAYITADVYTVSFTYEDGTVISSDSTKSYGQTVALPVISEVKGAGKVIEFVDGQCFVGWALKNTTEVVIASDAAEATVTGNAAYVAVYAHNPVLTFIVDGTTTYSHTVYGIVIPSAPTKEGFTFVGWSDGTRTIADLSAFAAEVVADTTLVAVWEPAVYTVHFYADGEEILPAQSVKHGELVTEPKTIPVKEGYDFVAWDHDFSAPVTSDLEIQAVFEPTPAPAPTGFDDPTTQVLAICLGTMVLAMIALALWKREAIRVAMLKRLDKGKKGPGDGQA</sequence>
<keyword evidence="2" id="KW-0812">Transmembrane</keyword>
<accession>A0AA86XLX6</accession>
<proteinExistence type="predicted"/>
<gene>
    <name evidence="3" type="ORF">vir215_00066</name>
</gene>
<protein>
    <recommendedName>
        <fullName evidence="5">Bacterial repeat domain-containing protein</fullName>
    </recommendedName>
</protein>
<reference evidence="3 4" key="1">
    <citation type="journal article" date="2023" name="Nat. Microbiol.">
        <title>A compendium of viruses from methanogenic archaea reveals their diversity and adaptations to the gut environment.</title>
        <authorList>
            <person name="Medvedeva S."/>
            <person name="Borrel G."/>
            <person name="Krupovic M."/>
            <person name="Gribaldo S."/>
        </authorList>
    </citation>
    <scope>NUCLEOTIDE SEQUENCE [LARGE SCALE GENOMIC DNA]</scope>
</reference>